<dbReference type="AlphaFoldDB" id="A0A0Q0C8N8"/>
<reference evidence="1 2" key="1">
    <citation type="submission" date="2018-08" db="EMBL/GenBank/DDBJ databases">
        <title>Recombination of ecologically and evolutionarily significant loci maintains genetic cohesion in the Pseudomonas syringae species complex.</title>
        <authorList>
            <person name="Dillon M."/>
            <person name="Thakur S."/>
            <person name="Almeida R.N.D."/>
            <person name="Weir B.S."/>
            <person name="Guttman D.S."/>
        </authorList>
    </citation>
    <scope>NUCLEOTIDE SEQUENCE [LARGE SCALE GENOMIC DNA]</scope>
    <source>
        <strain evidence="1 2">ICMP 4388</strain>
    </source>
</reference>
<dbReference type="Proteomes" id="UP000274541">
    <property type="component" value="Unassembled WGS sequence"/>
</dbReference>
<protein>
    <submittedName>
        <fullName evidence="1">Uncharacterized protein</fullName>
    </submittedName>
</protein>
<accession>A0A0Q0C8N8</accession>
<sequence>MAKDNAFAVELVVCRCLLSVPAPSVPLAQTLMGQYVVQKCIV</sequence>
<name>A0A0Q0C8N8_PSEAP</name>
<dbReference type="EMBL" id="RBPX01000002">
    <property type="protein sequence ID" value="RMO73990.1"/>
    <property type="molecule type" value="Genomic_DNA"/>
</dbReference>
<gene>
    <name evidence="1" type="ORF">ALQ37_102624</name>
</gene>
<comment type="caution">
    <text evidence="1">The sequence shown here is derived from an EMBL/GenBank/DDBJ whole genome shotgun (WGS) entry which is preliminary data.</text>
</comment>
<organism evidence="1 2">
    <name type="scientific">Pseudomonas syringae pv. aptata</name>
    <dbReference type="NCBI Taxonomy" id="83167"/>
    <lineage>
        <taxon>Bacteria</taxon>
        <taxon>Pseudomonadati</taxon>
        <taxon>Pseudomonadota</taxon>
        <taxon>Gammaproteobacteria</taxon>
        <taxon>Pseudomonadales</taxon>
        <taxon>Pseudomonadaceae</taxon>
        <taxon>Pseudomonas</taxon>
        <taxon>Pseudomonas syringae</taxon>
    </lineage>
</organism>
<evidence type="ECO:0000313" key="2">
    <source>
        <dbReference type="Proteomes" id="UP000274541"/>
    </source>
</evidence>
<evidence type="ECO:0000313" key="1">
    <source>
        <dbReference type="EMBL" id="RMO73990.1"/>
    </source>
</evidence>
<proteinExistence type="predicted"/>